<dbReference type="OrthoDB" id="1699231at2759"/>
<evidence type="ECO:0000256" key="8">
    <source>
        <dbReference type="SAM" id="Phobius"/>
    </source>
</evidence>
<feature type="domain" description="Sodium/calcium exchanger membrane region" evidence="9">
    <location>
        <begin position="54"/>
        <end position="210"/>
    </location>
</feature>
<evidence type="ECO:0000313" key="10">
    <source>
        <dbReference type="EMBL" id="QKX62581.1"/>
    </source>
</evidence>
<sequence length="404" mass="43700">MIGLKRRWAQACIGTEKCGKAIHQIRIQLLIGLLSSLLLFSATLVFYFTAKNGLGQFFLSILTVIPLSILIRIAREDLVVRFQLDNHEVAAGLTNAIFGNSIEICFAIVAVAQNEALVAQTSLTGAVLSNCLLILGTCFLCGGFQNGVRTYPVVMARDKAQLLVLSLASIVLPTVFKLSAQAKTESGLPEVSRSSAIVLFLVFSFYVVYEYRRHAISTPPSVMLGLASAGAVSSAPVLDAFKDVNLQELRSQSLEHSGKEAKLPIVVNLCILFVSLALTAFVSLLVVQSIEAPHTAIGMSKSFVGLVVIPSIYGCAEQTVTAARSRAENIDWIIEIAIDSSIRVTLFVLPLAVLVGWVAGDDSMSLFFDAFQVTILGLVVLLVNYIMHTGSSHWYGKMLLLRFS</sequence>
<dbReference type="InterPro" id="IPR044880">
    <property type="entry name" value="NCX_ion-bd_dom_sf"/>
</dbReference>
<dbReference type="InterPro" id="IPR004837">
    <property type="entry name" value="NaCa_Exmemb"/>
</dbReference>
<evidence type="ECO:0000256" key="6">
    <source>
        <dbReference type="ARBA" id="ARBA00023065"/>
    </source>
</evidence>
<evidence type="ECO:0000256" key="2">
    <source>
        <dbReference type="ARBA" id="ARBA00008170"/>
    </source>
</evidence>
<dbReference type="PANTHER" id="PTHR31503:SF20">
    <property type="entry name" value="CA(2+)_H(+) EXCHANGER, PUTATIVE (EUROFUNG)-RELATED"/>
    <property type="match status" value="1"/>
</dbReference>
<dbReference type="RefSeq" id="XP_035348755.1">
    <property type="nucleotide sequence ID" value="XM_035492862.1"/>
</dbReference>
<feature type="transmembrane region" description="Helical" evidence="8">
    <location>
        <begin position="366"/>
        <end position="387"/>
    </location>
</feature>
<reference evidence="11" key="1">
    <citation type="submission" date="2020-06" db="EMBL/GenBank/DDBJ databases">
        <title>A chromosome-scale genome assembly of Talaromyces rugulosus W13939.</title>
        <authorList>
            <person name="Wang B."/>
            <person name="Guo L."/>
            <person name="Ye K."/>
            <person name="Wang L."/>
        </authorList>
    </citation>
    <scope>NUCLEOTIDE SEQUENCE [LARGE SCALE GENOMIC DNA]</scope>
    <source>
        <strain evidence="11">W13939</strain>
    </source>
</reference>
<dbReference type="PANTHER" id="PTHR31503">
    <property type="entry name" value="VACUOLAR CALCIUM ION TRANSPORTER"/>
    <property type="match status" value="1"/>
</dbReference>
<evidence type="ECO:0000256" key="7">
    <source>
        <dbReference type="ARBA" id="ARBA00023136"/>
    </source>
</evidence>
<feature type="transmembrane region" description="Helical" evidence="8">
    <location>
        <begin position="342"/>
        <end position="360"/>
    </location>
</feature>
<feature type="transmembrane region" description="Helical" evidence="8">
    <location>
        <begin position="29"/>
        <end position="48"/>
    </location>
</feature>
<feature type="transmembrane region" description="Helical" evidence="8">
    <location>
        <begin position="162"/>
        <end position="179"/>
    </location>
</feature>
<feature type="transmembrane region" description="Helical" evidence="8">
    <location>
        <begin position="118"/>
        <end position="141"/>
    </location>
</feature>
<dbReference type="GeneID" id="55997225"/>
<dbReference type="Gene3D" id="1.20.1420.30">
    <property type="entry name" value="NCX, central ion-binding region"/>
    <property type="match status" value="1"/>
</dbReference>
<dbReference type="GO" id="GO:0000329">
    <property type="term" value="C:fungal-type vacuole membrane"/>
    <property type="evidence" value="ECO:0007669"/>
    <property type="project" value="TreeGrafter"/>
</dbReference>
<accession>A0A7H8RA11</accession>
<feature type="transmembrane region" description="Helical" evidence="8">
    <location>
        <begin position="54"/>
        <end position="71"/>
    </location>
</feature>
<evidence type="ECO:0000256" key="3">
    <source>
        <dbReference type="ARBA" id="ARBA00022448"/>
    </source>
</evidence>
<feature type="domain" description="Sodium/calcium exchanger membrane region" evidence="9">
    <location>
        <begin position="269"/>
        <end position="400"/>
    </location>
</feature>
<comment type="similarity">
    <text evidence="2">Belongs to the Ca(2+):cation antiporter (CaCA) (TC 2.A.19) family.</text>
</comment>
<dbReference type="AlphaFoldDB" id="A0A7H8RA11"/>
<keyword evidence="11" id="KW-1185">Reference proteome</keyword>
<dbReference type="KEGG" id="trg:TRUGW13939_09742"/>
<dbReference type="Pfam" id="PF01699">
    <property type="entry name" value="Na_Ca_ex"/>
    <property type="match status" value="2"/>
</dbReference>
<dbReference type="Proteomes" id="UP000509510">
    <property type="component" value="Chromosome V"/>
</dbReference>
<feature type="transmembrane region" description="Helical" evidence="8">
    <location>
        <begin position="92"/>
        <end position="112"/>
    </location>
</feature>
<protein>
    <recommendedName>
        <fullName evidence="9">Sodium/calcium exchanger membrane region domain-containing protein</fullName>
    </recommendedName>
</protein>
<keyword evidence="5 8" id="KW-1133">Transmembrane helix</keyword>
<evidence type="ECO:0000256" key="5">
    <source>
        <dbReference type="ARBA" id="ARBA00022989"/>
    </source>
</evidence>
<proteinExistence type="inferred from homology"/>
<dbReference type="GO" id="GO:0006874">
    <property type="term" value="P:intracellular calcium ion homeostasis"/>
    <property type="evidence" value="ECO:0007669"/>
    <property type="project" value="TreeGrafter"/>
</dbReference>
<dbReference type="GO" id="GO:0012505">
    <property type="term" value="C:endomembrane system"/>
    <property type="evidence" value="ECO:0007669"/>
    <property type="project" value="UniProtKB-SubCell"/>
</dbReference>
<organism evidence="10 11">
    <name type="scientific">Talaromyces rugulosus</name>
    <name type="common">Penicillium rugulosum</name>
    <dbReference type="NCBI Taxonomy" id="121627"/>
    <lineage>
        <taxon>Eukaryota</taxon>
        <taxon>Fungi</taxon>
        <taxon>Dikarya</taxon>
        <taxon>Ascomycota</taxon>
        <taxon>Pezizomycotina</taxon>
        <taxon>Eurotiomycetes</taxon>
        <taxon>Eurotiomycetidae</taxon>
        <taxon>Eurotiales</taxon>
        <taxon>Trichocomaceae</taxon>
        <taxon>Talaromyces</taxon>
        <taxon>Talaromyces sect. Islandici</taxon>
    </lineage>
</organism>
<evidence type="ECO:0000256" key="1">
    <source>
        <dbReference type="ARBA" id="ARBA00004127"/>
    </source>
</evidence>
<feature type="transmembrane region" description="Helical" evidence="8">
    <location>
        <begin position="191"/>
        <end position="209"/>
    </location>
</feature>
<dbReference type="GO" id="GO:0015369">
    <property type="term" value="F:calcium:proton antiporter activity"/>
    <property type="evidence" value="ECO:0007669"/>
    <property type="project" value="TreeGrafter"/>
</dbReference>
<gene>
    <name evidence="10" type="ORF">TRUGW13939_09742</name>
</gene>
<evidence type="ECO:0000256" key="4">
    <source>
        <dbReference type="ARBA" id="ARBA00022692"/>
    </source>
</evidence>
<keyword evidence="3" id="KW-0813">Transport</keyword>
<dbReference type="EMBL" id="CP055902">
    <property type="protein sequence ID" value="QKX62581.1"/>
    <property type="molecule type" value="Genomic_DNA"/>
</dbReference>
<keyword evidence="6" id="KW-0406">Ion transport</keyword>
<evidence type="ECO:0000259" key="9">
    <source>
        <dbReference type="Pfam" id="PF01699"/>
    </source>
</evidence>
<dbReference type="InterPro" id="IPR004713">
    <property type="entry name" value="CaH_exchang"/>
</dbReference>
<name>A0A7H8RA11_TALRU</name>
<keyword evidence="4 8" id="KW-0812">Transmembrane</keyword>
<feature type="transmembrane region" description="Helical" evidence="8">
    <location>
        <begin position="261"/>
        <end position="287"/>
    </location>
</feature>
<keyword evidence="7 8" id="KW-0472">Membrane</keyword>
<comment type="subcellular location">
    <subcellularLocation>
        <location evidence="1">Endomembrane system</location>
        <topology evidence="1">Multi-pass membrane protein</topology>
    </subcellularLocation>
</comment>
<evidence type="ECO:0000313" key="11">
    <source>
        <dbReference type="Proteomes" id="UP000509510"/>
    </source>
</evidence>